<protein>
    <submittedName>
        <fullName evidence="3">Tetratricopeptide repeat protein</fullName>
    </submittedName>
</protein>
<dbReference type="Gene3D" id="1.25.40.10">
    <property type="entry name" value="Tetratricopeptide repeat domain"/>
    <property type="match status" value="1"/>
</dbReference>
<dbReference type="PANTHER" id="PTHR12788:SF10">
    <property type="entry name" value="PROTEIN-TYROSINE SULFOTRANSFERASE"/>
    <property type="match status" value="1"/>
</dbReference>
<dbReference type="InterPro" id="IPR026634">
    <property type="entry name" value="TPST-like"/>
</dbReference>
<organism evidence="3 4">
    <name type="scientific">Alterirhizorhabdus solaris</name>
    <dbReference type="NCBI Taxonomy" id="2529389"/>
    <lineage>
        <taxon>Bacteria</taxon>
        <taxon>Pseudomonadati</taxon>
        <taxon>Pseudomonadota</taxon>
        <taxon>Alphaproteobacteria</taxon>
        <taxon>Sphingomonadales</taxon>
        <taxon>Rhizorhabdaceae</taxon>
        <taxon>Alterirhizorhabdus</taxon>
    </lineage>
</organism>
<dbReference type="Pfam" id="PF13469">
    <property type="entry name" value="Sulfotransfer_3"/>
    <property type="match status" value="1"/>
</dbReference>
<keyword evidence="2" id="KW-0802">TPR repeat</keyword>
<dbReference type="Proteomes" id="UP000318681">
    <property type="component" value="Unassembled WGS sequence"/>
</dbReference>
<evidence type="ECO:0000256" key="2">
    <source>
        <dbReference type="PROSITE-ProRule" id="PRU00339"/>
    </source>
</evidence>
<reference evidence="3 4" key="1">
    <citation type="submission" date="2019-07" db="EMBL/GenBank/DDBJ databases">
        <title>Sphingomonas solaris sp. nov., isolated from a solar panel from Boston, Massachusetts.</title>
        <authorList>
            <person name="Tanner K."/>
            <person name="Pascual J."/>
            <person name="Mancuso C."/>
            <person name="Pereto J."/>
            <person name="Khalil A."/>
            <person name="Vilanova C."/>
        </authorList>
    </citation>
    <scope>NUCLEOTIDE SEQUENCE [LARGE SCALE GENOMIC DNA]</scope>
    <source>
        <strain evidence="3 4">R4DWN</strain>
    </source>
</reference>
<dbReference type="PROSITE" id="PS50005">
    <property type="entry name" value="TPR"/>
    <property type="match status" value="1"/>
</dbReference>
<gene>
    <name evidence="3" type="ORF">FOY91_09540</name>
</gene>
<dbReference type="SUPFAM" id="SSF48452">
    <property type="entry name" value="TPR-like"/>
    <property type="match status" value="2"/>
</dbReference>
<dbReference type="Gene3D" id="3.40.50.300">
    <property type="entry name" value="P-loop containing nucleotide triphosphate hydrolases"/>
    <property type="match status" value="1"/>
</dbReference>
<dbReference type="OrthoDB" id="9800698at2"/>
<dbReference type="Pfam" id="PF13432">
    <property type="entry name" value="TPR_16"/>
    <property type="match status" value="2"/>
</dbReference>
<dbReference type="AlphaFoldDB" id="A0A558R573"/>
<dbReference type="EMBL" id="VNIM01000032">
    <property type="protein sequence ID" value="TVV74498.1"/>
    <property type="molecule type" value="Genomic_DNA"/>
</dbReference>
<accession>A0A558R573</accession>
<dbReference type="GO" id="GO:0008476">
    <property type="term" value="F:protein-tyrosine sulfotransferase activity"/>
    <property type="evidence" value="ECO:0007669"/>
    <property type="project" value="InterPro"/>
</dbReference>
<evidence type="ECO:0000256" key="1">
    <source>
        <dbReference type="ARBA" id="ARBA00022679"/>
    </source>
</evidence>
<sequence>MSSFDTALAAAFDLYRKGDLAGATAASRRLLAQKRHDPRLSALAGMVALQSGAAGEAVSYLRQALAATPDSLPLRINLAFALVQTGQLDEARTVASRGDDVALWRIVAFVDQQQGHDPAAIRGFRRVLAAFPQDYESWSNLGVLLFRKDDVAGAEAAFRQALALNPADRDTCLHLETLLDGLGRQAERQALLRDAVGRVPDDADLLVRLGLAEGAMDDFAAAEAAYLAALRLAPLYPLAYLEYGMLLERLNRLDDLDHLIAQAGTRGVAGAEIDYLAAWALRRAGRFAEAGSRARKIDGGIDPGRLAQLRGEIADALGDTDAAFAAFTAMNDASAATAASARARASGFPDEVAATIRRLAPASVAGWTTASPVASSPAPIFIVGFPRSGTTLLDTLLMNAPELHVMEEVPVVERLEKRLGDPARIATLSDDEATELRAAYFEIQQEFSPRASVHQRVVDKFPINMVRAALIHRIFPDARFVFVERHPCDAVLSCFISRFQINRAMVHFQDLAAAARLYDLASTAWHATVDRLPIRVHRVRYERMVTDLAPELRAMLDFIDVPWRDGMMDNRGAARKRQHIATPSYSQVTKPLYASAIGRWTRYRTQMSPVIPVLHPWIERMGYAL</sequence>
<dbReference type="RefSeq" id="WP_145150588.1">
    <property type="nucleotide sequence ID" value="NZ_VNIM01000032.1"/>
</dbReference>
<keyword evidence="1" id="KW-0808">Transferase</keyword>
<evidence type="ECO:0000313" key="3">
    <source>
        <dbReference type="EMBL" id="TVV74498.1"/>
    </source>
</evidence>
<comment type="caution">
    <text evidence="3">The sequence shown here is derived from an EMBL/GenBank/DDBJ whole genome shotgun (WGS) entry which is preliminary data.</text>
</comment>
<dbReference type="SMART" id="SM00028">
    <property type="entry name" value="TPR"/>
    <property type="match status" value="3"/>
</dbReference>
<dbReference type="Pfam" id="PF14559">
    <property type="entry name" value="TPR_19"/>
    <property type="match status" value="1"/>
</dbReference>
<dbReference type="InterPro" id="IPR019734">
    <property type="entry name" value="TPR_rpt"/>
</dbReference>
<dbReference type="PANTHER" id="PTHR12788">
    <property type="entry name" value="PROTEIN-TYROSINE SULFOTRANSFERASE 2"/>
    <property type="match status" value="1"/>
</dbReference>
<dbReference type="SUPFAM" id="SSF52540">
    <property type="entry name" value="P-loop containing nucleoside triphosphate hydrolases"/>
    <property type="match status" value="1"/>
</dbReference>
<keyword evidence="4" id="KW-1185">Reference proteome</keyword>
<dbReference type="InterPro" id="IPR027417">
    <property type="entry name" value="P-loop_NTPase"/>
</dbReference>
<proteinExistence type="predicted"/>
<name>A0A558R573_9SPHN</name>
<feature type="repeat" description="TPR" evidence="2">
    <location>
        <begin position="135"/>
        <end position="168"/>
    </location>
</feature>
<dbReference type="InterPro" id="IPR011990">
    <property type="entry name" value="TPR-like_helical_dom_sf"/>
</dbReference>
<evidence type="ECO:0000313" key="4">
    <source>
        <dbReference type="Proteomes" id="UP000318681"/>
    </source>
</evidence>